<comment type="caution">
    <text evidence="1">The sequence shown here is derived from an EMBL/GenBank/DDBJ whole genome shotgun (WGS) entry which is preliminary data.</text>
</comment>
<gene>
    <name evidence="1" type="ORF">IEQ34_010307</name>
</gene>
<dbReference type="AlphaFoldDB" id="A0AAV7H1I6"/>
<reference evidence="1 2" key="1">
    <citation type="journal article" date="2021" name="Hortic Res">
        <title>Chromosome-scale assembly of the Dendrobium chrysotoxum genome enhances the understanding of orchid evolution.</title>
        <authorList>
            <person name="Zhang Y."/>
            <person name="Zhang G.Q."/>
            <person name="Zhang D."/>
            <person name="Liu X.D."/>
            <person name="Xu X.Y."/>
            <person name="Sun W.H."/>
            <person name="Yu X."/>
            <person name="Zhu X."/>
            <person name="Wang Z.W."/>
            <person name="Zhao X."/>
            <person name="Zhong W.Y."/>
            <person name="Chen H."/>
            <person name="Yin W.L."/>
            <person name="Huang T."/>
            <person name="Niu S.C."/>
            <person name="Liu Z.J."/>
        </authorList>
    </citation>
    <scope>NUCLEOTIDE SEQUENCE [LARGE SCALE GENOMIC DNA]</scope>
    <source>
        <strain evidence="1">Lindl</strain>
    </source>
</reference>
<evidence type="ECO:0000313" key="2">
    <source>
        <dbReference type="Proteomes" id="UP000775213"/>
    </source>
</evidence>
<dbReference type="EMBL" id="JAGFBR010000009">
    <property type="protein sequence ID" value="KAH0462732.1"/>
    <property type="molecule type" value="Genomic_DNA"/>
</dbReference>
<sequence length="237" mass="26740">MRFLMFHEPWPGWCRIGNEYFNGGKRRNKIHQTNTDITRIKSEKERRKQKEKLYNISFTTNSTKLFKFSEKLPPGNRAFSVLSLISTTLFLIFFPSSPFKIAFMALTNASLVIPESRFVPTPHIESTALAIILCSAKIGLHNITTSDIMLSCIEFHPQCVTKTPTAGFKVGQSGEDDGGSSGEAMNHAMDVESKFRVSIAKDDAFWKITNPHGGQARNEVKEFVSMSRHDCNQIECL</sequence>
<organism evidence="1 2">
    <name type="scientific">Dendrobium chrysotoxum</name>
    <name type="common">Orchid</name>
    <dbReference type="NCBI Taxonomy" id="161865"/>
    <lineage>
        <taxon>Eukaryota</taxon>
        <taxon>Viridiplantae</taxon>
        <taxon>Streptophyta</taxon>
        <taxon>Embryophyta</taxon>
        <taxon>Tracheophyta</taxon>
        <taxon>Spermatophyta</taxon>
        <taxon>Magnoliopsida</taxon>
        <taxon>Liliopsida</taxon>
        <taxon>Asparagales</taxon>
        <taxon>Orchidaceae</taxon>
        <taxon>Epidendroideae</taxon>
        <taxon>Malaxideae</taxon>
        <taxon>Dendrobiinae</taxon>
        <taxon>Dendrobium</taxon>
    </lineage>
</organism>
<dbReference type="Proteomes" id="UP000775213">
    <property type="component" value="Unassembled WGS sequence"/>
</dbReference>
<protein>
    <submittedName>
        <fullName evidence="1">Uncharacterized protein</fullName>
    </submittedName>
</protein>
<evidence type="ECO:0000313" key="1">
    <source>
        <dbReference type="EMBL" id="KAH0462732.1"/>
    </source>
</evidence>
<keyword evidence="2" id="KW-1185">Reference proteome</keyword>
<proteinExistence type="predicted"/>
<name>A0AAV7H1I6_DENCH</name>
<accession>A0AAV7H1I6</accession>